<organism evidence="2 3">
    <name type="scientific">Cryptosporidium muris (strain RN66)</name>
    <dbReference type="NCBI Taxonomy" id="441375"/>
    <lineage>
        <taxon>Eukaryota</taxon>
        <taxon>Sar</taxon>
        <taxon>Alveolata</taxon>
        <taxon>Apicomplexa</taxon>
        <taxon>Conoidasida</taxon>
        <taxon>Coccidia</taxon>
        <taxon>Eucoccidiorida</taxon>
        <taxon>Eimeriorina</taxon>
        <taxon>Cryptosporidiidae</taxon>
        <taxon>Cryptosporidium</taxon>
    </lineage>
</organism>
<dbReference type="EMBL" id="DS989731">
    <property type="protein sequence ID" value="EEA07017.1"/>
    <property type="molecule type" value="Genomic_DNA"/>
</dbReference>
<dbReference type="GeneID" id="6996462"/>
<sequence>MKKSKGKQTHSRYSLLNSFNAKWKPLSEDSQSIFSSKVNSITKNLRGGDINWLKILCYTGNNSVCRNLNKKKVVGIIASNEMLSTDIGQHIPVICRLKNIPCVILSSDNELRFWSMLPVTSCIGLRKDINHDGLLDINCNRSVFEFESARSEIEELIKKFQSLIEVPYIIPGESPSKLDSNLHLPTPNVEIQNVSPKITYSKGSKRSEKRILRRERRGKERKKFI</sequence>
<dbReference type="OrthoDB" id="342477at2759"/>
<dbReference type="Gene3D" id="3.30.1330.30">
    <property type="match status" value="1"/>
</dbReference>
<proteinExistence type="predicted"/>
<evidence type="ECO:0000259" key="1">
    <source>
        <dbReference type="Pfam" id="PF01248"/>
    </source>
</evidence>
<dbReference type="AlphaFoldDB" id="B6AFM6"/>
<feature type="domain" description="Ribosomal protein eL8/eL30/eS12/Gadd45" evidence="1">
    <location>
        <begin position="60"/>
        <end position="127"/>
    </location>
</feature>
<dbReference type="Pfam" id="PF01248">
    <property type="entry name" value="Ribosomal_L7Ae"/>
    <property type="match status" value="1"/>
</dbReference>
<dbReference type="InterPro" id="IPR029064">
    <property type="entry name" value="Ribosomal_eL30-like_sf"/>
</dbReference>
<protein>
    <recommendedName>
        <fullName evidence="1">Ribosomal protein eL8/eL30/eS12/Gadd45 domain-containing protein</fullName>
    </recommendedName>
</protein>
<name>B6AFM6_CRYMR</name>
<dbReference type="OMA" id="GRDSEYT"/>
<dbReference type="Proteomes" id="UP000001460">
    <property type="component" value="Unassembled WGS sequence"/>
</dbReference>
<evidence type="ECO:0000313" key="3">
    <source>
        <dbReference type="Proteomes" id="UP000001460"/>
    </source>
</evidence>
<dbReference type="InterPro" id="IPR004038">
    <property type="entry name" value="Ribosomal_eL8/eL30/eS12/Gad45"/>
</dbReference>
<accession>B6AFM6</accession>
<reference evidence="2" key="1">
    <citation type="submission" date="2008-06" db="EMBL/GenBank/DDBJ databases">
        <authorList>
            <person name="Lorenzi H."/>
            <person name="Inman J."/>
            <person name="Miller J."/>
            <person name="Schobel S."/>
            <person name="Amedeo P."/>
            <person name="Caler E.V."/>
            <person name="da Silva J."/>
        </authorList>
    </citation>
    <scope>NUCLEOTIDE SEQUENCE [LARGE SCALE GENOMIC DNA]</scope>
    <source>
        <strain evidence="2">RN66</strain>
    </source>
</reference>
<evidence type="ECO:0000313" key="2">
    <source>
        <dbReference type="EMBL" id="EEA07017.1"/>
    </source>
</evidence>
<keyword evidence="3" id="KW-1185">Reference proteome</keyword>
<dbReference type="VEuPathDB" id="CryptoDB:CMU_034020"/>
<dbReference type="SUPFAM" id="SSF55315">
    <property type="entry name" value="L30e-like"/>
    <property type="match status" value="1"/>
</dbReference>
<dbReference type="RefSeq" id="XP_002141366.1">
    <property type="nucleotide sequence ID" value="XM_002141330.1"/>
</dbReference>
<gene>
    <name evidence="2" type="ORF">CMU_034020</name>
</gene>